<feature type="non-terminal residue" evidence="1">
    <location>
        <position position="1"/>
    </location>
</feature>
<organism evidence="1 2">
    <name type="scientific">Falcunculus frontatus</name>
    <name type="common">Eastern shriketit</name>
    <dbReference type="NCBI Taxonomy" id="254539"/>
    <lineage>
        <taxon>Eukaryota</taxon>
        <taxon>Metazoa</taxon>
        <taxon>Chordata</taxon>
        <taxon>Craniata</taxon>
        <taxon>Vertebrata</taxon>
        <taxon>Euteleostomi</taxon>
        <taxon>Archelosauria</taxon>
        <taxon>Archosauria</taxon>
        <taxon>Dinosauria</taxon>
        <taxon>Saurischia</taxon>
        <taxon>Theropoda</taxon>
        <taxon>Coelurosauria</taxon>
        <taxon>Aves</taxon>
        <taxon>Neognathae</taxon>
        <taxon>Neoaves</taxon>
        <taxon>Telluraves</taxon>
        <taxon>Australaves</taxon>
        <taxon>Passeriformes</taxon>
        <taxon>Corvoidea</taxon>
        <taxon>Pachycephalidae</taxon>
        <taxon>Falcunculus</taxon>
    </lineage>
</organism>
<accession>A0A7K6KY08</accession>
<protein>
    <submittedName>
        <fullName evidence="1">RFXK protein</fullName>
    </submittedName>
</protein>
<dbReference type="OrthoDB" id="9218879at2759"/>
<reference evidence="1 2" key="1">
    <citation type="submission" date="2019-09" db="EMBL/GenBank/DDBJ databases">
        <title>Bird 10,000 Genomes (B10K) Project - Family phase.</title>
        <authorList>
            <person name="Zhang G."/>
        </authorList>
    </citation>
    <scope>NUCLEOTIDE SEQUENCE [LARGE SCALE GENOMIC DNA]</scope>
    <source>
        <strain evidence="1">B10K-DU-029-77</strain>
    </source>
</reference>
<name>A0A7K6KY08_9CORV</name>
<evidence type="ECO:0000313" key="2">
    <source>
        <dbReference type="Proteomes" id="UP000534626"/>
    </source>
</evidence>
<keyword evidence="2" id="KW-1185">Reference proteome</keyword>
<sequence>ARGADLTEEADSGYTPMDLAVALGHKKGKCDREPHPEAVPEQEEEEVRRLQLFPGSPRPHPSLEQALARRNPGISALHGSRPLPGAAMAAVPQIQGQSFLRTAAFQPCLGSACFPLEINS</sequence>
<gene>
    <name evidence="1" type="primary">Rfxank_0</name>
    <name evidence="1" type="ORF">FALFRO_R11982</name>
</gene>
<dbReference type="AlphaFoldDB" id="A0A7K6KY08"/>
<comment type="caution">
    <text evidence="1">The sequence shown here is derived from an EMBL/GenBank/DDBJ whole genome shotgun (WGS) entry which is preliminary data.</text>
</comment>
<dbReference type="Proteomes" id="UP000534626">
    <property type="component" value="Unassembled WGS sequence"/>
</dbReference>
<evidence type="ECO:0000313" key="1">
    <source>
        <dbReference type="EMBL" id="NWW16643.1"/>
    </source>
</evidence>
<dbReference type="EMBL" id="VZRV01001322">
    <property type="protein sequence ID" value="NWW16643.1"/>
    <property type="molecule type" value="Genomic_DNA"/>
</dbReference>
<feature type="non-terminal residue" evidence="1">
    <location>
        <position position="120"/>
    </location>
</feature>
<proteinExistence type="predicted"/>